<evidence type="ECO:0000259" key="1">
    <source>
        <dbReference type="Pfam" id="PF01243"/>
    </source>
</evidence>
<dbReference type="RefSeq" id="WP_394828081.1">
    <property type="nucleotide sequence ID" value="NZ_CP089984.1"/>
</dbReference>
<feature type="domain" description="Pyridoxamine 5'-phosphate oxidase N-terminal" evidence="1">
    <location>
        <begin position="9"/>
        <end position="117"/>
    </location>
</feature>
<dbReference type="EMBL" id="CP089984">
    <property type="protein sequence ID" value="WXB18452.1"/>
    <property type="molecule type" value="Genomic_DNA"/>
</dbReference>
<protein>
    <submittedName>
        <fullName evidence="2">Pyridoxamine 5'-phosphate oxidase family protein</fullName>
    </submittedName>
</protein>
<accession>A0ABZ2M7H2</accession>
<organism evidence="2 3">
    <name type="scientific">Pendulispora albinea</name>
    <dbReference type="NCBI Taxonomy" id="2741071"/>
    <lineage>
        <taxon>Bacteria</taxon>
        <taxon>Pseudomonadati</taxon>
        <taxon>Myxococcota</taxon>
        <taxon>Myxococcia</taxon>
        <taxon>Myxococcales</taxon>
        <taxon>Sorangiineae</taxon>
        <taxon>Pendulisporaceae</taxon>
        <taxon>Pendulispora</taxon>
    </lineage>
</organism>
<keyword evidence="3" id="KW-1185">Reference proteome</keyword>
<evidence type="ECO:0000313" key="3">
    <source>
        <dbReference type="Proteomes" id="UP001370348"/>
    </source>
</evidence>
<name>A0ABZ2M7H2_9BACT</name>
<gene>
    <name evidence="2" type="ORF">LZC94_14560</name>
</gene>
<reference evidence="2 3" key="1">
    <citation type="submission" date="2021-12" db="EMBL/GenBank/DDBJ databases">
        <title>Discovery of the Pendulisporaceae a myxobacterial family with distinct sporulation behavior and unique specialized metabolism.</title>
        <authorList>
            <person name="Garcia R."/>
            <person name="Popoff A."/>
            <person name="Bader C.D."/>
            <person name="Loehr J."/>
            <person name="Walesch S."/>
            <person name="Walt C."/>
            <person name="Boldt J."/>
            <person name="Bunk B."/>
            <person name="Haeckl F.J.F.P.J."/>
            <person name="Gunesch A.P."/>
            <person name="Birkelbach J."/>
            <person name="Nuebel U."/>
            <person name="Pietschmann T."/>
            <person name="Bach T."/>
            <person name="Mueller R."/>
        </authorList>
    </citation>
    <scope>NUCLEOTIDE SEQUENCE [LARGE SCALE GENOMIC DNA]</scope>
    <source>
        <strain evidence="2 3">MSr11954</strain>
    </source>
</reference>
<sequence>MNDDLDFDIDEFLTKPLFAHLATASSAGPRESPVWFLWEEGALWLIGNHGDSFPKRLRNEPRCAVGIVDFDLAKGTLRHVGIRGIASIEPLDDQRLYRLLQRYLGADPADWNPSFRSLVIDHLDLMVRIRPESIVARDQSYFSNASPHRYVP</sequence>
<dbReference type="InterPro" id="IPR012349">
    <property type="entry name" value="Split_barrel_FMN-bd"/>
</dbReference>
<dbReference type="Proteomes" id="UP001370348">
    <property type="component" value="Chromosome"/>
</dbReference>
<dbReference type="SUPFAM" id="SSF50475">
    <property type="entry name" value="FMN-binding split barrel"/>
    <property type="match status" value="1"/>
</dbReference>
<dbReference type="InterPro" id="IPR011576">
    <property type="entry name" value="Pyridox_Oxase_N"/>
</dbReference>
<proteinExistence type="predicted"/>
<evidence type="ECO:0000313" key="2">
    <source>
        <dbReference type="EMBL" id="WXB18452.1"/>
    </source>
</evidence>
<dbReference type="Gene3D" id="2.30.110.10">
    <property type="entry name" value="Electron Transport, Fmn-binding Protein, Chain A"/>
    <property type="match status" value="1"/>
</dbReference>
<dbReference type="Pfam" id="PF01243">
    <property type="entry name" value="PNPOx_N"/>
    <property type="match status" value="1"/>
</dbReference>